<proteinExistence type="predicted"/>
<keyword evidence="2" id="KW-1185">Reference proteome</keyword>
<reference evidence="1" key="1">
    <citation type="submission" date="2022-04" db="EMBL/GenBank/DDBJ databases">
        <title>Genome of the entomopathogenic fungus Entomophthora muscae.</title>
        <authorList>
            <person name="Elya C."/>
            <person name="Lovett B.R."/>
            <person name="Lee E."/>
            <person name="Macias A.M."/>
            <person name="Hajek A.E."/>
            <person name="De Bivort B.L."/>
            <person name="Kasson M.T."/>
            <person name="De Fine Licht H.H."/>
            <person name="Stajich J.E."/>
        </authorList>
    </citation>
    <scope>NUCLEOTIDE SEQUENCE</scope>
    <source>
        <strain evidence="1">Berkeley</strain>
    </source>
</reference>
<gene>
    <name evidence="1" type="primary">PXYLP1_4</name>
    <name evidence="1" type="ORF">DSO57_1016255</name>
</gene>
<evidence type="ECO:0000313" key="2">
    <source>
        <dbReference type="Proteomes" id="UP001165960"/>
    </source>
</evidence>
<dbReference type="EMBL" id="QTSX02006455">
    <property type="protein sequence ID" value="KAJ9054288.1"/>
    <property type="molecule type" value="Genomic_DNA"/>
</dbReference>
<organism evidence="1 2">
    <name type="scientific">Entomophthora muscae</name>
    <dbReference type="NCBI Taxonomy" id="34485"/>
    <lineage>
        <taxon>Eukaryota</taxon>
        <taxon>Fungi</taxon>
        <taxon>Fungi incertae sedis</taxon>
        <taxon>Zoopagomycota</taxon>
        <taxon>Entomophthoromycotina</taxon>
        <taxon>Entomophthoromycetes</taxon>
        <taxon>Entomophthorales</taxon>
        <taxon>Entomophthoraceae</taxon>
        <taxon>Entomophthora</taxon>
    </lineage>
</organism>
<comment type="caution">
    <text evidence="1">The sequence shown here is derived from an EMBL/GenBank/DDBJ whole genome shotgun (WGS) entry which is preliminary data.</text>
</comment>
<dbReference type="Proteomes" id="UP001165960">
    <property type="component" value="Unassembled WGS sequence"/>
</dbReference>
<accession>A0ACC2RVZ6</accession>
<name>A0ACC2RVZ6_9FUNG</name>
<protein>
    <submittedName>
        <fullName evidence="1">2-phosphoxylose phosphatase 1</fullName>
    </submittedName>
</protein>
<evidence type="ECO:0000313" key="1">
    <source>
        <dbReference type="EMBL" id="KAJ9054288.1"/>
    </source>
</evidence>
<sequence>MNINNLFLLAIQACIAALDERLIDGTRYTLEDRTDPHAYCQASYPTLATYTPQENATLVSVHLLTRHGDRVPVDLSTDLTAWRCQTIYAAKSRTGYFLVVEKRRSEESKCILGQLTSKGVDQMMGLGGNLHDIYKDFINNKASVKIRSTEADRCILSTVALMSKLLPQETEFQILNLPKKIDGLIYYYNDCPNQQKIVDAIGRSKADSKLNNWFYHRFPKYKNVSSTHPEYKLLTQPDLDKCQFCHGTGDNDTMESIFSASNARYRHLFFDDANITPALYRMRIGSVLLDIKQNLLRAGLASLNNVIGSTTNQFHYYSTHDCTIAALLSSLSIRETKVPPYAANLLIELWAPSPRSFNTLTLRFIYNGNLVFASWCRPHCTLKAFLDHLDNALELFGGFEPYFDPPKPPFNLTQECHI</sequence>